<comment type="caution">
    <text evidence="8">Lacks conserved residue(s) required for the propagation of feature annotation.</text>
</comment>
<dbReference type="PROSITE" id="PS00893">
    <property type="entry name" value="NUDIX_BOX"/>
    <property type="match status" value="1"/>
</dbReference>
<dbReference type="InterPro" id="IPR015376">
    <property type="entry name" value="Znr_NADH_PPase"/>
</dbReference>
<evidence type="ECO:0000256" key="5">
    <source>
        <dbReference type="ARBA" id="ARBA00023027"/>
    </source>
</evidence>
<feature type="binding site" evidence="8">
    <location>
        <position position="125"/>
    </location>
    <ligand>
        <name>substrate</name>
    </ligand>
</feature>
<keyword evidence="6 8" id="KW-0464">Manganese</keyword>
<comment type="subunit">
    <text evidence="8">Homodimer.</text>
</comment>
<comment type="similarity">
    <text evidence="1 8">Belongs to the Nudix hydrolase family. NudC subfamily.</text>
</comment>
<dbReference type="GO" id="GO:0035529">
    <property type="term" value="F:NADH pyrophosphatase activity"/>
    <property type="evidence" value="ECO:0007669"/>
    <property type="project" value="TreeGrafter"/>
</dbReference>
<comment type="cofactor">
    <cofactor evidence="8">
        <name>Zn(2+)</name>
        <dbReference type="ChEBI" id="CHEBI:29105"/>
    </cofactor>
    <text evidence="8">Binds 1 zinc ion per subunit.</text>
</comment>
<dbReference type="InterPro" id="IPR015375">
    <property type="entry name" value="NADH_PPase-like_N"/>
</dbReference>
<feature type="binding site" evidence="8">
    <location>
        <position position="112"/>
    </location>
    <ligand>
        <name>Zn(2+)</name>
        <dbReference type="ChEBI" id="CHEBI:29105"/>
    </ligand>
</feature>
<feature type="binding site" evidence="8">
    <location>
        <position position="196"/>
    </location>
    <ligand>
        <name>a divalent metal cation</name>
        <dbReference type="ChEBI" id="CHEBI:60240"/>
        <label>3</label>
    </ligand>
</feature>
<dbReference type="InterPro" id="IPR015797">
    <property type="entry name" value="NUDIX_hydrolase-like_dom_sf"/>
</dbReference>
<comment type="function">
    <text evidence="8">mRNA decapping enzyme that specifically removes the nicotinamide adenine dinucleotide (NAD) cap from a subset of mRNAs by hydrolyzing the diphosphate linkage to produce nicotinamide mononucleotide (NMN) and 5' monophosphate mRNA. The NAD-cap is present at the 5'-end of some mRNAs and stabilizes RNA against 5'-processing. Has preference for mRNAs with a 5'-end purine. Catalyzes the hydrolysis of a broad range of dinucleotide pyrophosphates.</text>
</comment>
<keyword evidence="3 8" id="KW-0378">Hydrolase</keyword>
<sequence>MIATSRPDGFEVALTLTPEAGSVWFVFDGPKLVLRADRSLPTGEAPLPVVDVTPLGTLRGTSYLAAGLEGDLPDGFQSIPVRSGFGRLPEHHMGLAGYAAQVIEFARTHRYCGRCATPLSDAAHERSRRCPNCGLTVYPRVAPVAMVLIRRGQGRDTELLLARSPHFPPGMYSALAGFVEPSETLEAAARREVQEEVGVQIRDLRYQFSQPWPFPHSLMLGFTAEYAGGDITPQPGEIDDARWFPVTDLPTLPAAFSIARALIDGAVAGALEEVGSGK</sequence>
<gene>
    <name evidence="8" type="primary">nudC</name>
    <name evidence="10" type="ORF">DEIGR_101825</name>
</gene>
<dbReference type="GO" id="GO:0005829">
    <property type="term" value="C:cytosol"/>
    <property type="evidence" value="ECO:0007669"/>
    <property type="project" value="TreeGrafter"/>
</dbReference>
<keyword evidence="5 8" id="KW-0520">NAD</keyword>
<feature type="binding site" evidence="8">
    <location>
        <position position="192"/>
    </location>
    <ligand>
        <name>a divalent metal cation</name>
        <dbReference type="ChEBI" id="CHEBI:60240"/>
        <label>3</label>
    </ligand>
</feature>
<dbReference type="Pfam" id="PF00293">
    <property type="entry name" value="NUDIX"/>
    <property type="match status" value="1"/>
</dbReference>
<dbReference type="InterPro" id="IPR049734">
    <property type="entry name" value="NudC-like_C"/>
</dbReference>
<feature type="binding site" evidence="8">
    <location>
        <begin position="210"/>
        <end position="217"/>
    </location>
    <ligand>
        <name>substrate</name>
    </ligand>
</feature>
<feature type="binding site" evidence="8">
    <location>
        <position position="82"/>
    </location>
    <ligand>
        <name>substrate</name>
    </ligand>
</feature>
<feature type="binding site" evidence="8">
    <location>
        <position position="237"/>
    </location>
    <ligand>
        <name>a divalent metal cation</name>
        <dbReference type="ChEBI" id="CHEBI:60240"/>
        <label>1</label>
    </ligand>
</feature>
<organism evidence="10 11">
    <name type="scientific">Deinococcus grandis</name>
    <dbReference type="NCBI Taxonomy" id="57498"/>
    <lineage>
        <taxon>Bacteria</taxon>
        <taxon>Thermotogati</taxon>
        <taxon>Deinococcota</taxon>
        <taxon>Deinococci</taxon>
        <taxon>Deinococcales</taxon>
        <taxon>Deinococcaceae</taxon>
        <taxon>Deinococcus</taxon>
    </lineage>
</organism>
<evidence type="ECO:0000313" key="10">
    <source>
        <dbReference type="EMBL" id="GAQ21798.1"/>
    </source>
</evidence>
<dbReference type="EC" id="3.6.1.-" evidence="8"/>
<dbReference type="Gene3D" id="3.90.79.20">
    <property type="match status" value="1"/>
</dbReference>
<keyword evidence="2 8" id="KW-0479">Metal-binding</keyword>
<dbReference type="GO" id="GO:0030145">
    <property type="term" value="F:manganese ion binding"/>
    <property type="evidence" value="ECO:0007669"/>
    <property type="project" value="UniProtKB-UniRule"/>
</dbReference>
<feature type="binding site" evidence="8">
    <location>
        <position position="115"/>
    </location>
    <ligand>
        <name>Zn(2+)</name>
        <dbReference type="ChEBI" id="CHEBI:29105"/>
    </ligand>
</feature>
<dbReference type="InterPro" id="IPR020084">
    <property type="entry name" value="NUDIX_hydrolase_CS"/>
</dbReference>
<dbReference type="GO" id="GO:0019677">
    <property type="term" value="P:NAD+ catabolic process"/>
    <property type="evidence" value="ECO:0007669"/>
    <property type="project" value="TreeGrafter"/>
</dbReference>
<dbReference type="OrthoDB" id="9787476at2"/>
<reference evidence="11" key="1">
    <citation type="submission" date="2015-11" db="EMBL/GenBank/DDBJ databases">
        <title>Draft Genome Sequence of the Radioresistant Bacterium Deinococcus grandis, Isolated from Freshwater Fish in Japan.</title>
        <authorList>
            <person name="Satoh K."/>
            <person name="Onodera T."/>
            <person name="Omoso K."/>
            <person name="Takeda-Yano K."/>
            <person name="Katayama T."/>
            <person name="Oono Y."/>
            <person name="Narumi I."/>
        </authorList>
    </citation>
    <scope>NUCLEOTIDE SEQUENCE [LARGE SCALE GENOMIC DNA]</scope>
    <source>
        <strain evidence="11">ATCC 43672</strain>
    </source>
</reference>
<dbReference type="GO" id="GO:0000287">
    <property type="term" value="F:magnesium ion binding"/>
    <property type="evidence" value="ECO:0007669"/>
    <property type="project" value="UniProtKB-UniRule"/>
</dbReference>
<accession>A0A100HJB7</accession>
<feature type="binding site" evidence="8">
    <location>
        <position position="138"/>
    </location>
    <ligand>
        <name>substrate</name>
    </ligand>
</feature>
<feature type="binding site" evidence="8">
    <location>
        <position position="176"/>
    </location>
    <ligand>
        <name>a divalent metal cation</name>
        <dbReference type="ChEBI" id="CHEBI:60240"/>
        <label>1</label>
    </ligand>
</feature>
<dbReference type="GO" id="GO:0000210">
    <property type="term" value="F:NAD+ diphosphatase activity"/>
    <property type="evidence" value="ECO:0007669"/>
    <property type="project" value="UniProtKB-UniRule"/>
</dbReference>
<evidence type="ECO:0000256" key="3">
    <source>
        <dbReference type="ARBA" id="ARBA00022801"/>
    </source>
</evidence>
<dbReference type="EMBL" id="BCMS01000001">
    <property type="protein sequence ID" value="GAQ21798.1"/>
    <property type="molecule type" value="Genomic_DNA"/>
</dbReference>
<evidence type="ECO:0000256" key="8">
    <source>
        <dbReference type="HAMAP-Rule" id="MF_00297"/>
    </source>
</evidence>
<dbReference type="NCBIfam" id="NF001299">
    <property type="entry name" value="PRK00241.1"/>
    <property type="match status" value="1"/>
</dbReference>
<feature type="binding site" evidence="8">
    <location>
        <position position="130"/>
    </location>
    <ligand>
        <name>Zn(2+)</name>
        <dbReference type="ChEBI" id="CHEBI:29105"/>
    </ligand>
</feature>
<keyword evidence="4 8" id="KW-0460">Magnesium</keyword>
<keyword evidence="11" id="KW-1185">Reference proteome</keyword>
<comment type="catalytic activity">
    <reaction evidence="8">
        <text>NADH + H2O = reduced beta-nicotinamide D-ribonucleotide + AMP + 2 H(+)</text>
        <dbReference type="Rhea" id="RHEA:48868"/>
        <dbReference type="ChEBI" id="CHEBI:15377"/>
        <dbReference type="ChEBI" id="CHEBI:15378"/>
        <dbReference type="ChEBI" id="CHEBI:57945"/>
        <dbReference type="ChEBI" id="CHEBI:90832"/>
        <dbReference type="ChEBI" id="CHEBI:456215"/>
        <dbReference type="EC" id="3.6.1.22"/>
    </reaction>
</comment>
<comment type="catalytic activity">
    <reaction evidence="8">
        <text>NAD(+) + H2O = beta-nicotinamide D-ribonucleotide + AMP + 2 H(+)</text>
        <dbReference type="Rhea" id="RHEA:11800"/>
        <dbReference type="ChEBI" id="CHEBI:14649"/>
        <dbReference type="ChEBI" id="CHEBI:15377"/>
        <dbReference type="ChEBI" id="CHEBI:15378"/>
        <dbReference type="ChEBI" id="CHEBI:57540"/>
        <dbReference type="ChEBI" id="CHEBI:456215"/>
        <dbReference type="EC" id="3.6.1.22"/>
    </reaction>
</comment>
<dbReference type="PANTHER" id="PTHR42904:SF6">
    <property type="entry name" value="NAD-CAPPED RNA HYDROLASE NUDT12"/>
    <property type="match status" value="1"/>
</dbReference>
<dbReference type="CDD" id="cd03429">
    <property type="entry name" value="NUDIX_NADH_pyrophosphatase_Nudt13"/>
    <property type="match status" value="1"/>
</dbReference>
<evidence type="ECO:0000256" key="4">
    <source>
        <dbReference type="ARBA" id="ARBA00022842"/>
    </source>
</evidence>
<feature type="domain" description="Nudix hydrolase" evidence="9">
    <location>
        <begin position="139"/>
        <end position="266"/>
    </location>
</feature>
<dbReference type="AlphaFoldDB" id="A0A100HJB7"/>
<feature type="binding site" evidence="8">
    <location>
        <position position="237"/>
    </location>
    <ligand>
        <name>a divalent metal cation</name>
        <dbReference type="ChEBI" id="CHEBI:60240"/>
        <label>3</label>
    </ligand>
</feature>
<comment type="caution">
    <text evidence="10">The sequence shown here is derived from an EMBL/GenBank/DDBJ whole genome shotgun (WGS) entry which is preliminary data.</text>
</comment>
<feature type="binding site" evidence="8">
    <location>
        <position position="259"/>
    </location>
    <ligand>
        <name>substrate</name>
    </ligand>
</feature>
<dbReference type="RefSeq" id="WP_083523983.1">
    <property type="nucleotide sequence ID" value="NZ_BCMS01000001.1"/>
</dbReference>
<comment type="catalytic activity">
    <reaction evidence="7">
        <text>a 5'-end NAD(+)-phospho-ribonucleoside in mRNA + H2O = a 5'-end phospho-adenosine-phospho-ribonucleoside in mRNA + beta-nicotinamide D-ribonucleotide + 2 H(+)</text>
        <dbReference type="Rhea" id="RHEA:60876"/>
        <dbReference type="Rhea" id="RHEA-COMP:15698"/>
        <dbReference type="Rhea" id="RHEA-COMP:15719"/>
        <dbReference type="ChEBI" id="CHEBI:14649"/>
        <dbReference type="ChEBI" id="CHEBI:15377"/>
        <dbReference type="ChEBI" id="CHEBI:15378"/>
        <dbReference type="ChEBI" id="CHEBI:144029"/>
        <dbReference type="ChEBI" id="CHEBI:144051"/>
    </reaction>
    <physiologicalReaction direction="left-to-right" evidence="7">
        <dbReference type="Rhea" id="RHEA:60877"/>
    </physiologicalReaction>
</comment>
<dbReference type="GO" id="GO:0110153">
    <property type="term" value="F:RNA NAD-cap (NMN-forming) hydrolase activity"/>
    <property type="evidence" value="ECO:0007669"/>
    <property type="project" value="RHEA"/>
</dbReference>
<evidence type="ECO:0000256" key="1">
    <source>
        <dbReference type="ARBA" id="ARBA00009595"/>
    </source>
</evidence>
<evidence type="ECO:0000259" key="9">
    <source>
        <dbReference type="PROSITE" id="PS51462"/>
    </source>
</evidence>
<dbReference type="Gene3D" id="3.90.79.10">
    <property type="entry name" value="Nucleoside Triphosphate Pyrophosphohydrolase"/>
    <property type="match status" value="1"/>
</dbReference>
<comment type="cofactor">
    <cofactor evidence="8">
        <name>Mg(2+)</name>
        <dbReference type="ChEBI" id="CHEBI:18420"/>
    </cofactor>
    <cofactor evidence="8">
        <name>Mn(2+)</name>
        <dbReference type="ChEBI" id="CHEBI:29035"/>
    </cofactor>
    <text evidence="8">Divalent metal cations. Mg(2+) or Mn(2+).</text>
</comment>
<evidence type="ECO:0000313" key="11">
    <source>
        <dbReference type="Proteomes" id="UP000056209"/>
    </source>
</evidence>
<dbReference type="InterPro" id="IPR022925">
    <property type="entry name" value="RNA_Hydrolase_NudC"/>
</dbReference>
<evidence type="ECO:0000256" key="2">
    <source>
        <dbReference type="ARBA" id="ARBA00022723"/>
    </source>
</evidence>
<name>A0A100HJB7_9DEIO</name>
<dbReference type="EC" id="3.6.1.22" evidence="8"/>
<feature type="short sequence motif" description="Nudix box" evidence="8">
    <location>
        <begin position="177"/>
        <end position="198"/>
    </location>
</feature>
<evidence type="ECO:0000256" key="7">
    <source>
        <dbReference type="ARBA" id="ARBA00023679"/>
    </source>
</evidence>
<dbReference type="GO" id="GO:0006742">
    <property type="term" value="P:NADP+ catabolic process"/>
    <property type="evidence" value="ECO:0007669"/>
    <property type="project" value="TreeGrafter"/>
</dbReference>
<dbReference type="HAMAP" id="MF_00297">
    <property type="entry name" value="Nudix_NudC"/>
    <property type="match status" value="1"/>
</dbReference>
<keyword evidence="8" id="KW-0862">Zinc</keyword>
<proteinExistence type="inferred from homology"/>
<dbReference type="PANTHER" id="PTHR42904">
    <property type="entry name" value="NUDIX HYDROLASE, NUDC SUBFAMILY"/>
    <property type="match status" value="1"/>
</dbReference>
<dbReference type="InterPro" id="IPR000086">
    <property type="entry name" value="NUDIX_hydrolase_dom"/>
</dbReference>
<feature type="binding site" evidence="8">
    <location>
        <position position="196"/>
    </location>
    <ligand>
        <name>a divalent metal cation</name>
        <dbReference type="ChEBI" id="CHEBI:60240"/>
        <label>1</label>
    </ligand>
</feature>
<feature type="binding site" evidence="8">
    <location>
        <position position="192"/>
    </location>
    <ligand>
        <name>a divalent metal cation</name>
        <dbReference type="ChEBI" id="CHEBI:60240"/>
        <label>2</label>
    </ligand>
</feature>
<dbReference type="GO" id="GO:0008270">
    <property type="term" value="F:zinc ion binding"/>
    <property type="evidence" value="ECO:0007669"/>
    <property type="project" value="UniProtKB-UniRule"/>
</dbReference>
<evidence type="ECO:0000256" key="6">
    <source>
        <dbReference type="ARBA" id="ARBA00023211"/>
    </source>
</evidence>
<dbReference type="Pfam" id="PF09296">
    <property type="entry name" value="NUDIX-like"/>
    <property type="match status" value="1"/>
</dbReference>
<dbReference type="PROSITE" id="PS51462">
    <property type="entry name" value="NUDIX"/>
    <property type="match status" value="1"/>
</dbReference>
<dbReference type="SUPFAM" id="SSF55811">
    <property type="entry name" value="Nudix"/>
    <property type="match status" value="2"/>
</dbReference>
<feature type="binding site" evidence="8">
    <location>
        <position position="133"/>
    </location>
    <ligand>
        <name>Zn(2+)</name>
        <dbReference type="ChEBI" id="CHEBI:29105"/>
    </ligand>
</feature>
<dbReference type="Proteomes" id="UP000056209">
    <property type="component" value="Unassembled WGS sequence"/>
</dbReference>
<dbReference type="Pfam" id="PF09297">
    <property type="entry name" value="Zn_ribbon_NUD"/>
    <property type="match status" value="1"/>
</dbReference>
<dbReference type="InterPro" id="IPR050241">
    <property type="entry name" value="NAD-cap_RNA_hydrolase_NudC"/>
</dbReference>
<protein>
    <recommendedName>
        <fullName evidence="8">NAD-capped RNA hydrolase NudC</fullName>
        <shortName evidence="8">DeNADding enzyme NudC</shortName>
        <ecNumber evidence="8">3.6.1.-</ecNumber>
    </recommendedName>
    <alternativeName>
        <fullName evidence="8">NADH pyrophosphatase</fullName>
        <ecNumber evidence="8">3.6.1.22</ecNumber>
    </alternativeName>
</protein>